<keyword evidence="4" id="KW-0548">Nucleotidyltransferase</keyword>
<keyword evidence="6" id="KW-0547">Nucleotide-binding</keyword>
<evidence type="ECO:0000256" key="8">
    <source>
        <dbReference type="ARBA" id="ARBA00022842"/>
    </source>
</evidence>
<evidence type="ECO:0000256" key="9">
    <source>
        <dbReference type="ARBA" id="ARBA00031547"/>
    </source>
</evidence>
<evidence type="ECO:0000256" key="3">
    <source>
        <dbReference type="ARBA" id="ARBA00022679"/>
    </source>
</evidence>
<protein>
    <recommendedName>
        <fullName evidence="9">Selenoprotein O</fullName>
    </recommendedName>
</protein>
<evidence type="ECO:0000256" key="6">
    <source>
        <dbReference type="ARBA" id="ARBA00022741"/>
    </source>
</evidence>
<dbReference type="AlphaFoldDB" id="A0A024GNS3"/>
<dbReference type="GO" id="GO:0046872">
    <property type="term" value="F:metal ion binding"/>
    <property type="evidence" value="ECO:0007669"/>
    <property type="project" value="UniProtKB-KW"/>
</dbReference>
<dbReference type="GO" id="GO:0005524">
    <property type="term" value="F:ATP binding"/>
    <property type="evidence" value="ECO:0007669"/>
    <property type="project" value="UniProtKB-KW"/>
</dbReference>
<evidence type="ECO:0000256" key="4">
    <source>
        <dbReference type="ARBA" id="ARBA00022695"/>
    </source>
</evidence>
<evidence type="ECO:0000256" key="5">
    <source>
        <dbReference type="ARBA" id="ARBA00022723"/>
    </source>
</evidence>
<dbReference type="PANTHER" id="PTHR12153:SF15">
    <property type="entry name" value="PROTEIN ADENYLYLTRANSFERASE SELO, MITOCHONDRIAL"/>
    <property type="match status" value="1"/>
</dbReference>
<dbReference type="OrthoDB" id="10254721at2759"/>
<dbReference type="HAMAP" id="MF_00692">
    <property type="entry name" value="SelO"/>
    <property type="match status" value="1"/>
</dbReference>
<dbReference type="InParanoid" id="A0A024GNS3"/>
<organism evidence="10 11">
    <name type="scientific">Albugo candida</name>
    <dbReference type="NCBI Taxonomy" id="65357"/>
    <lineage>
        <taxon>Eukaryota</taxon>
        <taxon>Sar</taxon>
        <taxon>Stramenopiles</taxon>
        <taxon>Oomycota</taxon>
        <taxon>Peronosporomycetes</taxon>
        <taxon>Albuginales</taxon>
        <taxon>Albuginaceae</taxon>
        <taxon>Albugo</taxon>
    </lineage>
</organism>
<gene>
    <name evidence="10" type="ORF">BN9_096800</name>
</gene>
<evidence type="ECO:0000256" key="7">
    <source>
        <dbReference type="ARBA" id="ARBA00022840"/>
    </source>
</evidence>
<comment type="similarity">
    <text evidence="2">Belongs to the SELO family.</text>
</comment>
<comment type="cofactor">
    <cofactor evidence="1">
        <name>Mg(2+)</name>
        <dbReference type="ChEBI" id="CHEBI:18420"/>
    </cofactor>
</comment>
<evidence type="ECO:0000256" key="2">
    <source>
        <dbReference type="ARBA" id="ARBA00009747"/>
    </source>
</evidence>
<dbReference type="Proteomes" id="UP000053237">
    <property type="component" value="Unassembled WGS sequence"/>
</dbReference>
<dbReference type="STRING" id="65357.A0A024GNS3"/>
<name>A0A024GNS3_9STRA</name>
<reference evidence="10 11" key="1">
    <citation type="submission" date="2012-05" db="EMBL/GenBank/DDBJ databases">
        <title>Recombination and specialization in a pathogen metapopulation.</title>
        <authorList>
            <person name="Gardiner A."/>
            <person name="Kemen E."/>
            <person name="Schultz-Larsen T."/>
            <person name="MacLean D."/>
            <person name="Van Oosterhout C."/>
            <person name="Jones J.D.G."/>
        </authorList>
    </citation>
    <scope>NUCLEOTIDE SEQUENCE [LARGE SCALE GENOMIC DNA]</scope>
    <source>
        <strain evidence="10 11">Ac Nc2</strain>
    </source>
</reference>
<evidence type="ECO:0000313" key="10">
    <source>
        <dbReference type="EMBL" id="CCI48542.1"/>
    </source>
</evidence>
<accession>A0A024GNS3</accession>
<keyword evidence="7" id="KW-0067">ATP-binding</keyword>
<dbReference type="EMBL" id="CAIX01000232">
    <property type="protein sequence ID" value="CCI48542.1"/>
    <property type="molecule type" value="Genomic_DNA"/>
</dbReference>
<keyword evidence="3" id="KW-0808">Transferase</keyword>
<dbReference type="PANTHER" id="PTHR12153">
    <property type="entry name" value="SELENOPROTEIN O"/>
    <property type="match status" value="1"/>
</dbReference>
<comment type="caution">
    <text evidence="10">The sequence shown here is derived from an EMBL/GenBank/DDBJ whole genome shotgun (WGS) entry which is preliminary data.</text>
</comment>
<evidence type="ECO:0000256" key="1">
    <source>
        <dbReference type="ARBA" id="ARBA00001946"/>
    </source>
</evidence>
<sequence>MYRGYWKRTAAPVFDNVVLRELAVDVDSKAGIRQVEGACFSKVKPSPIKNPELVICSPETLKLVGILVSETKGDEKDEMVPIKSLTPYLAGNTLFPGSETAAQCYCGHQFGYFSGQLGDGAAIYLGESIARGSDSRWEMQLKGAGLTPFSRQADGRKVLRSTLREFLASEHMHALGIPTTRAGSVVVSHESKVVRDMFYSGDAKEEPCAVVLRVAKTFIRFGTFEIFKERDAYTGRSGPSAYVPHKKEMMINMLNFTIRQYFPEVYRMYPSDTEKYIAFYSSVMEKTAKVVAKWQSVGFIHGVLNTDNMSIIGDTLDYGPFGFMEHFDPKHISNTSDDSGRYRFEAQPDICKFNCSVLADQLGLVVDTSRLGTILEEYDAIYEKEYYSLMLRKLGIENALDSVGSGERVLIDGLLDVLADTGADYTCTMRALAQVDPFRAASVAELVELIGSYSLTFEQAMSKCSQISNEQIAMMKNILLTRPQQARMYGLTNESIAHLEQQKAERDKLTNLGAAKYCERNRNLWAKWLEQYRLRLKEDRNGVPDVPAALVRKSKMLELNPAFILRNHVAQAAIDFATNREYERVAHIFQLLSNPFNDPSPCDLRYARPQDPSTPEICVSCSS</sequence>
<keyword evidence="5" id="KW-0479">Metal-binding</keyword>
<evidence type="ECO:0000313" key="11">
    <source>
        <dbReference type="Proteomes" id="UP000053237"/>
    </source>
</evidence>
<keyword evidence="8" id="KW-0460">Magnesium</keyword>
<dbReference type="Pfam" id="PF02696">
    <property type="entry name" value="SelO"/>
    <property type="match status" value="1"/>
</dbReference>
<dbReference type="GO" id="GO:0016779">
    <property type="term" value="F:nucleotidyltransferase activity"/>
    <property type="evidence" value="ECO:0007669"/>
    <property type="project" value="UniProtKB-KW"/>
</dbReference>
<keyword evidence="11" id="KW-1185">Reference proteome</keyword>
<dbReference type="InterPro" id="IPR003846">
    <property type="entry name" value="SelO"/>
</dbReference>
<proteinExistence type="inferred from homology"/>